<accession>A0A518BBR4</accession>
<dbReference type="InterPro" id="IPR001173">
    <property type="entry name" value="Glyco_trans_2-like"/>
</dbReference>
<dbReference type="PANTHER" id="PTHR48090:SF3">
    <property type="entry name" value="UNDECAPRENYL-PHOSPHATE 4-DEOXY-4-FORMAMIDO-L-ARABINOSE TRANSFERASE"/>
    <property type="match status" value="1"/>
</dbReference>
<dbReference type="AlphaFoldDB" id="A0A518BBR4"/>
<evidence type="ECO:0000256" key="2">
    <source>
        <dbReference type="ARBA" id="ARBA00022676"/>
    </source>
</evidence>
<dbReference type="GO" id="GO:0099621">
    <property type="term" value="F:undecaprenyl-phosphate 4-deoxy-4-formamido-L-arabinose transferase activity"/>
    <property type="evidence" value="ECO:0007669"/>
    <property type="project" value="UniProtKB-EC"/>
</dbReference>
<proteinExistence type="predicted"/>
<dbReference type="Pfam" id="PF00535">
    <property type="entry name" value="Glycos_transf_2"/>
    <property type="match status" value="1"/>
</dbReference>
<keyword evidence="5" id="KW-0448">Lipopolysaccharide biosynthesis</keyword>
<dbReference type="InterPro" id="IPR050256">
    <property type="entry name" value="Glycosyltransferase_2"/>
</dbReference>
<organism evidence="10 11">
    <name type="scientific">Kolteria novifilia</name>
    <dbReference type="NCBI Taxonomy" id="2527975"/>
    <lineage>
        <taxon>Bacteria</taxon>
        <taxon>Pseudomonadati</taxon>
        <taxon>Planctomycetota</taxon>
        <taxon>Planctomycetia</taxon>
        <taxon>Kolteriales</taxon>
        <taxon>Kolteriaceae</taxon>
        <taxon>Kolteria</taxon>
    </lineage>
</organism>
<keyword evidence="6 8" id="KW-1133">Transmembrane helix</keyword>
<feature type="transmembrane region" description="Helical" evidence="8">
    <location>
        <begin position="246"/>
        <end position="270"/>
    </location>
</feature>
<evidence type="ECO:0000313" key="11">
    <source>
        <dbReference type="Proteomes" id="UP000317093"/>
    </source>
</evidence>
<dbReference type="Proteomes" id="UP000317093">
    <property type="component" value="Chromosome"/>
</dbReference>
<dbReference type="CDD" id="cd04187">
    <property type="entry name" value="DPM1_like_bac"/>
    <property type="match status" value="1"/>
</dbReference>
<sequence length="349" mass="39531">MSREHDEPPLLSFVIPVFNEAESLPELHAQLDEVIVQLPNPSEIIFVDDGSSDESWKVIEELQCHDSRISSLRFRRNFGKAAALTAGFSIARGAFVFTLDADLQDDPGEIPRFLEKMATGFDIVSGWKKVRHDPFHKTIPSRVFNGMVSWMTGVHLHDHNCGFKCYRDEVLDEIKLYGEFHRFAPVLAHAKGFRVGELVVNHRPREHGVSKYGWQRFIKGFLDLLTVKFLTAYQNRPQHLLGTGGLIFSALGLSGLAYLTLIWLITWMGIFDFGPIGRRPLLMFSATTLLLGIQMLSIGLIAELITARSQDEMHVYSVAERRLSPLRLKLYGEQEEGRVRGMTRGNHEG</sequence>
<dbReference type="InterPro" id="IPR029044">
    <property type="entry name" value="Nucleotide-diphossugar_trans"/>
</dbReference>
<protein>
    <submittedName>
        <fullName evidence="10">Undecaprenyl-phosphate 4-deoxy-4-formamido-L-arabinose transferase</fullName>
        <ecNumber evidence="10">2.4.2.53</ecNumber>
    </submittedName>
</protein>
<evidence type="ECO:0000256" key="3">
    <source>
        <dbReference type="ARBA" id="ARBA00022679"/>
    </source>
</evidence>
<dbReference type="EC" id="2.4.2.53" evidence="10"/>
<dbReference type="Gene3D" id="3.90.550.10">
    <property type="entry name" value="Spore Coat Polysaccharide Biosynthesis Protein SpsA, Chain A"/>
    <property type="match status" value="1"/>
</dbReference>
<evidence type="ECO:0000256" key="6">
    <source>
        <dbReference type="ARBA" id="ARBA00022989"/>
    </source>
</evidence>
<keyword evidence="11" id="KW-1185">Reference proteome</keyword>
<feature type="domain" description="Glycosyltransferase 2-like" evidence="9">
    <location>
        <begin position="12"/>
        <end position="173"/>
    </location>
</feature>
<keyword evidence="3 10" id="KW-0808">Transferase</keyword>
<dbReference type="EMBL" id="CP036279">
    <property type="protein sequence ID" value="QDU64387.1"/>
    <property type="molecule type" value="Genomic_DNA"/>
</dbReference>
<dbReference type="SUPFAM" id="SSF53448">
    <property type="entry name" value="Nucleotide-diphospho-sugar transferases"/>
    <property type="match status" value="1"/>
</dbReference>
<keyword evidence="7 8" id="KW-0472">Membrane</keyword>
<evidence type="ECO:0000313" key="10">
    <source>
        <dbReference type="EMBL" id="QDU64387.1"/>
    </source>
</evidence>
<dbReference type="KEGG" id="knv:Pan216_52770"/>
<evidence type="ECO:0000256" key="1">
    <source>
        <dbReference type="ARBA" id="ARBA00022475"/>
    </source>
</evidence>
<reference evidence="10 11" key="1">
    <citation type="submission" date="2019-02" db="EMBL/GenBank/DDBJ databases">
        <title>Deep-cultivation of Planctomycetes and their phenomic and genomic characterization uncovers novel biology.</title>
        <authorList>
            <person name="Wiegand S."/>
            <person name="Jogler M."/>
            <person name="Boedeker C."/>
            <person name="Pinto D."/>
            <person name="Vollmers J."/>
            <person name="Rivas-Marin E."/>
            <person name="Kohn T."/>
            <person name="Peeters S.H."/>
            <person name="Heuer A."/>
            <person name="Rast P."/>
            <person name="Oberbeckmann S."/>
            <person name="Bunk B."/>
            <person name="Jeske O."/>
            <person name="Meyerdierks A."/>
            <person name="Storesund J.E."/>
            <person name="Kallscheuer N."/>
            <person name="Luecker S."/>
            <person name="Lage O.M."/>
            <person name="Pohl T."/>
            <person name="Merkel B.J."/>
            <person name="Hornburger P."/>
            <person name="Mueller R.-W."/>
            <person name="Bruemmer F."/>
            <person name="Labrenz M."/>
            <person name="Spormann A.M."/>
            <person name="Op den Camp H."/>
            <person name="Overmann J."/>
            <person name="Amann R."/>
            <person name="Jetten M.S.M."/>
            <person name="Mascher T."/>
            <person name="Medema M.H."/>
            <person name="Devos D.P."/>
            <person name="Kaster A.-K."/>
            <person name="Ovreas L."/>
            <person name="Rohde M."/>
            <person name="Galperin M.Y."/>
            <person name="Jogler C."/>
        </authorList>
    </citation>
    <scope>NUCLEOTIDE SEQUENCE [LARGE SCALE GENOMIC DNA]</scope>
    <source>
        <strain evidence="10 11">Pan216</strain>
    </source>
</reference>
<dbReference type="GO" id="GO:0005886">
    <property type="term" value="C:plasma membrane"/>
    <property type="evidence" value="ECO:0007669"/>
    <property type="project" value="TreeGrafter"/>
</dbReference>
<dbReference type="RefSeq" id="WP_419192977.1">
    <property type="nucleotide sequence ID" value="NZ_CP036279.1"/>
</dbReference>
<evidence type="ECO:0000256" key="5">
    <source>
        <dbReference type="ARBA" id="ARBA00022985"/>
    </source>
</evidence>
<gene>
    <name evidence="10" type="primary">arnC_4</name>
    <name evidence="10" type="ORF">Pan216_52770</name>
</gene>
<keyword evidence="2 10" id="KW-0328">Glycosyltransferase</keyword>
<feature type="transmembrane region" description="Helical" evidence="8">
    <location>
        <begin position="282"/>
        <end position="305"/>
    </location>
</feature>
<dbReference type="GO" id="GO:0009103">
    <property type="term" value="P:lipopolysaccharide biosynthetic process"/>
    <property type="evidence" value="ECO:0007669"/>
    <property type="project" value="UniProtKB-KW"/>
</dbReference>
<keyword evidence="4 8" id="KW-0812">Transmembrane</keyword>
<evidence type="ECO:0000259" key="9">
    <source>
        <dbReference type="Pfam" id="PF00535"/>
    </source>
</evidence>
<evidence type="ECO:0000256" key="4">
    <source>
        <dbReference type="ARBA" id="ARBA00022692"/>
    </source>
</evidence>
<evidence type="ECO:0000256" key="8">
    <source>
        <dbReference type="SAM" id="Phobius"/>
    </source>
</evidence>
<keyword evidence="1" id="KW-1003">Cell membrane</keyword>
<name>A0A518BBR4_9BACT</name>
<dbReference type="PANTHER" id="PTHR48090">
    <property type="entry name" value="UNDECAPRENYL-PHOSPHATE 4-DEOXY-4-FORMAMIDO-L-ARABINOSE TRANSFERASE-RELATED"/>
    <property type="match status" value="1"/>
</dbReference>
<evidence type="ECO:0000256" key="7">
    <source>
        <dbReference type="ARBA" id="ARBA00023136"/>
    </source>
</evidence>